<evidence type="ECO:0000256" key="1">
    <source>
        <dbReference type="SAM" id="MobiDB-lite"/>
    </source>
</evidence>
<reference evidence="2 3" key="1">
    <citation type="submission" date="2016-11" db="EMBL/GenBank/DDBJ databases">
        <title>The macronuclear genome of Stentor coeruleus: a giant cell with tiny introns.</title>
        <authorList>
            <person name="Slabodnick M."/>
            <person name="Ruby J.G."/>
            <person name="Reiff S.B."/>
            <person name="Swart E.C."/>
            <person name="Gosai S."/>
            <person name="Prabakaran S."/>
            <person name="Witkowska E."/>
            <person name="Larue G.E."/>
            <person name="Fisher S."/>
            <person name="Freeman R.M."/>
            <person name="Gunawardena J."/>
            <person name="Chu W."/>
            <person name="Stover N.A."/>
            <person name="Gregory B.D."/>
            <person name="Nowacki M."/>
            <person name="Derisi J."/>
            <person name="Roy S.W."/>
            <person name="Marshall W.F."/>
            <person name="Sood P."/>
        </authorList>
    </citation>
    <scope>NUCLEOTIDE SEQUENCE [LARGE SCALE GENOMIC DNA]</scope>
    <source>
        <strain evidence="2">WM001</strain>
    </source>
</reference>
<keyword evidence="3" id="KW-1185">Reference proteome</keyword>
<name>A0A1R2CWD6_9CILI</name>
<sequence length="234" mass="26975">MYSSIVRSKLLSPIHKLNEQTPIILKRPHPSKLNESFGSARRSIKINKIQKSLSPAYKDIKNSLRKNNKRSVQEVKNQFFFTPDQKKPSETVVKMQIPSYENLQRPPARQKTPPNAQGLDDESLESFPLLSSHKMKNLNKSSEYFNPDYKKALITRNIIVKPFLKTKFNESSSQKHSLERLLKNSKKKISKPHLIAFDLNQTGSKQIKFVLKSPNEQPSSVGRVRLIRPDLMNQ</sequence>
<evidence type="ECO:0000313" key="3">
    <source>
        <dbReference type="Proteomes" id="UP000187209"/>
    </source>
</evidence>
<organism evidence="2 3">
    <name type="scientific">Stentor coeruleus</name>
    <dbReference type="NCBI Taxonomy" id="5963"/>
    <lineage>
        <taxon>Eukaryota</taxon>
        <taxon>Sar</taxon>
        <taxon>Alveolata</taxon>
        <taxon>Ciliophora</taxon>
        <taxon>Postciliodesmatophora</taxon>
        <taxon>Heterotrichea</taxon>
        <taxon>Heterotrichida</taxon>
        <taxon>Stentoridae</taxon>
        <taxon>Stentor</taxon>
    </lineage>
</organism>
<accession>A0A1R2CWD6</accession>
<feature type="region of interest" description="Disordered" evidence="1">
    <location>
        <begin position="99"/>
        <end position="121"/>
    </location>
</feature>
<dbReference type="EMBL" id="MPUH01000045">
    <property type="protein sequence ID" value="OMJ93305.1"/>
    <property type="molecule type" value="Genomic_DNA"/>
</dbReference>
<protein>
    <submittedName>
        <fullName evidence="2">Uncharacterized protein</fullName>
    </submittedName>
</protein>
<proteinExistence type="predicted"/>
<dbReference type="AlphaFoldDB" id="A0A1R2CWD6"/>
<evidence type="ECO:0000313" key="2">
    <source>
        <dbReference type="EMBL" id="OMJ93305.1"/>
    </source>
</evidence>
<gene>
    <name evidence="2" type="ORF">SteCoe_3771</name>
</gene>
<dbReference type="Proteomes" id="UP000187209">
    <property type="component" value="Unassembled WGS sequence"/>
</dbReference>
<comment type="caution">
    <text evidence="2">The sequence shown here is derived from an EMBL/GenBank/DDBJ whole genome shotgun (WGS) entry which is preliminary data.</text>
</comment>